<evidence type="ECO:0000256" key="2">
    <source>
        <dbReference type="ARBA" id="ARBA00006228"/>
    </source>
</evidence>
<evidence type="ECO:0000256" key="4">
    <source>
        <dbReference type="ARBA" id="ARBA00022692"/>
    </source>
</evidence>
<evidence type="ECO:0000313" key="8">
    <source>
        <dbReference type="Proteomes" id="UP000613160"/>
    </source>
</evidence>
<proteinExistence type="inferred from homology"/>
<accession>A0A916Y9R0</accession>
<dbReference type="RefSeq" id="WP_188854466.1">
    <property type="nucleotide sequence ID" value="NZ_BMJJ01000012.1"/>
</dbReference>
<dbReference type="NCBIfam" id="NF006520">
    <property type="entry name" value="PRK08965.1-4"/>
    <property type="match status" value="1"/>
</dbReference>
<dbReference type="Pfam" id="PF01899">
    <property type="entry name" value="MNHE"/>
    <property type="match status" value="1"/>
</dbReference>
<keyword evidence="8" id="KW-1185">Reference proteome</keyword>
<dbReference type="PANTHER" id="PTHR34584:SF1">
    <property type="entry name" value="NA(+)_H(+) ANTIPORTER SUBUNIT E1"/>
    <property type="match status" value="1"/>
</dbReference>
<dbReference type="InterPro" id="IPR002758">
    <property type="entry name" value="Cation_antiport_E"/>
</dbReference>
<keyword evidence="4" id="KW-0812">Transmembrane</keyword>
<reference evidence="7" key="1">
    <citation type="journal article" date="2014" name="Int. J. Syst. Evol. Microbiol.">
        <title>Complete genome sequence of Corynebacterium casei LMG S-19264T (=DSM 44701T), isolated from a smear-ripened cheese.</title>
        <authorList>
            <consortium name="US DOE Joint Genome Institute (JGI-PGF)"/>
            <person name="Walter F."/>
            <person name="Albersmeier A."/>
            <person name="Kalinowski J."/>
            <person name="Ruckert C."/>
        </authorList>
    </citation>
    <scope>NUCLEOTIDE SEQUENCE</scope>
    <source>
        <strain evidence="7">CGMCC 1.15493</strain>
    </source>
</reference>
<organism evidence="7 8">
    <name type="scientific">Aureimonas glaciei</name>
    <dbReference type="NCBI Taxonomy" id="1776957"/>
    <lineage>
        <taxon>Bacteria</taxon>
        <taxon>Pseudomonadati</taxon>
        <taxon>Pseudomonadota</taxon>
        <taxon>Alphaproteobacteria</taxon>
        <taxon>Hyphomicrobiales</taxon>
        <taxon>Aurantimonadaceae</taxon>
        <taxon>Aureimonas</taxon>
    </lineage>
</organism>
<dbReference type="GO" id="GO:0005886">
    <property type="term" value="C:plasma membrane"/>
    <property type="evidence" value="ECO:0007669"/>
    <property type="project" value="UniProtKB-SubCell"/>
</dbReference>
<gene>
    <name evidence="7" type="primary">phaE</name>
    <name evidence="7" type="ORF">GCM10011335_42520</name>
</gene>
<evidence type="ECO:0000256" key="1">
    <source>
        <dbReference type="ARBA" id="ARBA00004651"/>
    </source>
</evidence>
<sequence>MSRLLPFPLLAAALFLMWLLLNGVSVGQVLLGSVVAVGTALLVVPLQPQRLSIRRWTAIPKLVGVVTVDVVRSNLAVARVIAAPSRADHTSGFIDIPLELRHPTALAVLACILTCTPGTAWLEYRSSTGHLLFHVLDLVDEEDWIALIKHRYEPLLMELFP</sequence>
<keyword evidence="3" id="KW-1003">Cell membrane</keyword>
<keyword evidence="6" id="KW-0472">Membrane</keyword>
<dbReference type="Proteomes" id="UP000613160">
    <property type="component" value="Unassembled WGS sequence"/>
</dbReference>
<comment type="caution">
    <text evidence="7">The sequence shown here is derived from an EMBL/GenBank/DDBJ whole genome shotgun (WGS) entry which is preliminary data.</text>
</comment>
<dbReference type="PANTHER" id="PTHR34584">
    <property type="entry name" value="NA(+)/H(+) ANTIPORTER SUBUNIT E1"/>
    <property type="match status" value="1"/>
</dbReference>
<comment type="subcellular location">
    <subcellularLocation>
        <location evidence="1">Cell membrane</location>
        <topology evidence="1">Multi-pass membrane protein</topology>
    </subcellularLocation>
</comment>
<dbReference type="EMBL" id="BMJJ01000012">
    <property type="protein sequence ID" value="GGD34971.1"/>
    <property type="molecule type" value="Genomic_DNA"/>
</dbReference>
<evidence type="ECO:0000313" key="7">
    <source>
        <dbReference type="EMBL" id="GGD34971.1"/>
    </source>
</evidence>
<dbReference type="GO" id="GO:0008324">
    <property type="term" value="F:monoatomic cation transmembrane transporter activity"/>
    <property type="evidence" value="ECO:0007669"/>
    <property type="project" value="InterPro"/>
</dbReference>
<evidence type="ECO:0000256" key="5">
    <source>
        <dbReference type="ARBA" id="ARBA00022989"/>
    </source>
</evidence>
<keyword evidence="5" id="KW-1133">Transmembrane helix</keyword>
<comment type="similarity">
    <text evidence="2">Belongs to the CPA3 antiporters (TC 2.A.63) subunit E family.</text>
</comment>
<evidence type="ECO:0000256" key="6">
    <source>
        <dbReference type="ARBA" id="ARBA00023136"/>
    </source>
</evidence>
<evidence type="ECO:0000256" key="3">
    <source>
        <dbReference type="ARBA" id="ARBA00022475"/>
    </source>
</evidence>
<reference evidence="7" key="2">
    <citation type="submission" date="2020-09" db="EMBL/GenBank/DDBJ databases">
        <authorList>
            <person name="Sun Q."/>
            <person name="Zhou Y."/>
        </authorList>
    </citation>
    <scope>NUCLEOTIDE SEQUENCE</scope>
    <source>
        <strain evidence="7">CGMCC 1.15493</strain>
    </source>
</reference>
<dbReference type="AlphaFoldDB" id="A0A916Y9R0"/>
<name>A0A916Y9R0_9HYPH</name>
<dbReference type="PIRSF" id="PIRSF019239">
    <property type="entry name" value="MrpE"/>
    <property type="match status" value="1"/>
</dbReference>
<protein>
    <submittedName>
        <fullName evidence="7">Na+/H+ antiporter subunit E</fullName>
    </submittedName>
</protein>